<dbReference type="Proteomes" id="UP000267027">
    <property type="component" value="Unassembled WGS sequence"/>
</dbReference>
<name>A0A158PHB4_ANGCS</name>
<evidence type="ECO:0000313" key="3">
    <source>
        <dbReference type="Proteomes" id="UP000267027"/>
    </source>
</evidence>
<feature type="region of interest" description="Disordered" evidence="1">
    <location>
        <begin position="153"/>
        <end position="225"/>
    </location>
</feature>
<protein>
    <submittedName>
        <fullName evidence="4">Flocculation protein FLO11-like</fullName>
    </submittedName>
</protein>
<dbReference type="OrthoDB" id="10620890at2759"/>
<evidence type="ECO:0000313" key="2">
    <source>
        <dbReference type="EMBL" id="VDM57802.1"/>
    </source>
</evidence>
<dbReference type="EMBL" id="UYYA01003928">
    <property type="protein sequence ID" value="VDM57802.1"/>
    <property type="molecule type" value="Genomic_DNA"/>
</dbReference>
<feature type="compositionally biased region" description="Low complexity" evidence="1">
    <location>
        <begin position="101"/>
        <end position="111"/>
    </location>
</feature>
<evidence type="ECO:0000256" key="1">
    <source>
        <dbReference type="SAM" id="MobiDB-lite"/>
    </source>
</evidence>
<evidence type="ECO:0000313" key="4">
    <source>
        <dbReference type="WBParaSite" id="ACOC_0000621601-mRNA-1"/>
    </source>
</evidence>
<feature type="compositionally biased region" description="Low complexity" evidence="1">
    <location>
        <begin position="202"/>
        <end position="215"/>
    </location>
</feature>
<gene>
    <name evidence="2" type="ORF">ACOC_LOCUS6217</name>
</gene>
<keyword evidence="3" id="KW-1185">Reference proteome</keyword>
<sequence>MERVYSFSKHNSNRHFPSKTVTFELDVKKAEVEKQQKEREREKTAKKATAAMVSVPLGAPPTYAESRKDVVLASNVMPNNAPEKRQLVAKAVQISEKPNQTSTTTASVSTTQNESAAGSLKAGVIPRLVPQGREEKDEAPMPTQLPATASLASSLPVSAKPPTLPSNKYTVNAPKGRRPPSRTQKKPTVKRKTQWIVGSAGGSSTTTGTVLSMSSPTESQRMNADDDSKLETAKVNLFLAAFLMVRLRAET</sequence>
<dbReference type="AlphaFoldDB" id="A0A158PHB4"/>
<feature type="compositionally biased region" description="Basic residues" evidence="1">
    <location>
        <begin position="175"/>
        <end position="193"/>
    </location>
</feature>
<accession>A0A158PHB4</accession>
<reference evidence="4" key="1">
    <citation type="submission" date="2016-04" db="UniProtKB">
        <authorList>
            <consortium name="WormBaseParasite"/>
        </authorList>
    </citation>
    <scope>IDENTIFICATION</scope>
</reference>
<feature type="region of interest" description="Disordered" evidence="1">
    <location>
        <begin position="94"/>
        <end position="126"/>
    </location>
</feature>
<proteinExistence type="predicted"/>
<organism evidence="4">
    <name type="scientific">Angiostrongylus costaricensis</name>
    <name type="common">Nematode worm</name>
    <dbReference type="NCBI Taxonomy" id="334426"/>
    <lineage>
        <taxon>Eukaryota</taxon>
        <taxon>Metazoa</taxon>
        <taxon>Ecdysozoa</taxon>
        <taxon>Nematoda</taxon>
        <taxon>Chromadorea</taxon>
        <taxon>Rhabditida</taxon>
        <taxon>Rhabditina</taxon>
        <taxon>Rhabditomorpha</taxon>
        <taxon>Strongyloidea</taxon>
        <taxon>Metastrongylidae</taxon>
        <taxon>Angiostrongylus</taxon>
    </lineage>
</organism>
<dbReference type="WBParaSite" id="ACOC_0000621601-mRNA-1">
    <property type="protein sequence ID" value="ACOC_0000621601-mRNA-1"/>
    <property type="gene ID" value="ACOC_0000621601"/>
</dbReference>
<reference evidence="2 3" key="2">
    <citation type="submission" date="2018-11" db="EMBL/GenBank/DDBJ databases">
        <authorList>
            <consortium name="Pathogen Informatics"/>
        </authorList>
    </citation>
    <scope>NUCLEOTIDE SEQUENCE [LARGE SCALE GENOMIC DNA]</scope>
    <source>
        <strain evidence="2 3">Costa Rica</strain>
    </source>
</reference>